<accession>A0A1Y4L7D3</accession>
<dbReference type="Proteomes" id="UP000195897">
    <property type="component" value="Unassembled WGS sequence"/>
</dbReference>
<evidence type="ECO:0000256" key="2">
    <source>
        <dbReference type="SAM" id="Phobius"/>
    </source>
</evidence>
<dbReference type="EMBL" id="NFKK01000008">
    <property type="protein sequence ID" value="OUP52673.1"/>
    <property type="molecule type" value="Genomic_DNA"/>
</dbReference>
<comment type="caution">
    <text evidence="3">The sequence shown here is derived from an EMBL/GenBank/DDBJ whole genome shotgun (WGS) entry which is preliminary data.</text>
</comment>
<evidence type="ECO:0000256" key="1">
    <source>
        <dbReference type="SAM" id="MobiDB-lite"/>
    </source>
</evidence>
<evidence type="ECO:0008006" key="5">
    <source>
        <dbReference type="Google" id="ProtNLM"/>
    </source>
</evidence>
<keyword evidence="2" id="KW-1133">Transmembrane helix</keyword>
<keyword evidence="2" id="KW-0472">Membrane</keyword>
<protein>
    <recommendedName>
        <fullName evidence="5">tRNA_anti-like</fullName>
    </recommendedName>
</protein>
<feature type="transmembrane region" description="Helical" evidence="2">
    <location>
        <begin position="36"/>
        <end position="53"/>
    </location>
</feature>
<keyword evidence="2" id="KW-0812">Transmembrane</keyword>
<organism evidence="3 4">
    <name type="scientific">Butyricicoccus pullicaecorum</name>
    <dbReference type="NCBI Taxonomy" id="501571"/>
    <lineage>
        <taxon>Bacteria</taxon>
        <taxon>Bacillati</taxon>
        <taxon>Bacillota</taxon>
        <taxon>Clostridia</taxon>
        <taxon>Eubacteriales</taxon>
        <taxon>Butyricicoccaceae</taxon>
        <taxon>Butyricicoccus</taxon>
    </lineage>
</organism>
<evidence type="ECO:0000313" key="4">
    <source>
        <dbReference type="Proteomes" id="UP000195897"/>
    </source>
</evidence>
<reference evidence="4" key="1">
    <citation type="submission" date="2017-04" db="EMBL/GenBank/DDBJ databases">
        <title>Function of individual gut microbiota members based on whole genome sequencing of pure cultures obtained from chicken caecum.</title>
        <authorList>
            <person name="Medvecky M."/>
            <person name="Cejkova D."/>
            <person name="Polansky O."/>
            <person name="Karasova D."/>
            <person name="Kubasova T."/>
            <person name="Cizek A."/>
            <person name="Rychlik I."/>
        </authorList>
    </citation>
    <scope>NUCLEOTIDE SEQUENCE [LARGE SCALE GENOMIC DNA]</scope>
    <source>
        <strain evidence="4">An180</strain>
    </source>
</reference>
<dbReference type="AlphaFoldDB" id="A0A1Y4L7D3"/>
<gene>
    <name evidence="3" type="ORF">B5F17_08175</name>
</gene>
<evidence type="ECO:0000313" key="3">
    <source>
        <dbReference type="EMBL" id="OUP52673.1"/>
    </source>
</evidence>
<dbReference type="InterPro" id="IPR024422">
    <property type="entry name" value="Protein_unknown_function_OB"/>
</dbReference>
<sequence>MIEKTEFRLFQKEKGAGNLMKNTNENTHKKAWYKKWWVWVVIVIIAAAIASSGDSNSDSSVTEPQSTASSESSAASQPAVTEETALAISAKDLLDAYDNNEVNADNQYKDKLLSVTGVISDIGVVLDQTYICINGGGDFEILSVQCYFADEAEISEKVAALSKGETVTITGTCSGQSLNVELKDCIIG</sequence>
<feature type="region of interest" description="Disordered" evidence="1">
    <location>
        <begin position="53"/>
        <end position="79"/>
    </location>
</feature>
<proteinExistence type="predicted"/>
<dbReference type="Pfam" id="PF12869">
    <property type="entry name" value="tRNA_anti-like"/>
    <property type="match status" value="1"/>
</dbReference>
<name>A0A1Y4L7D3_9FIRM</name>